<proteinExistence type="predicted"/>
<accession>M6KEC7</accession>
<name>M6KEC7_LEPIR</name>
<reference evidence="1 2" key="1">
    <citation type="submission" date="2013-01" db="EMBL/GenBank/DDBJ databases">
        <authorList>
            <person name="Harkins D.M."/>
            <person name="Durkin A.S."/>
            <person name="Brinkac L.M."/>
            <person name="Haft D.H."/>
            <person name="Selengut J.D."/>
            <person name="Sanka R."/>
            <person name="DePew J."/>
            <person name="Purushe J."/>
            <person name="Peacock S.J."/>
            <person name="Thaipadungpanit J."/>
            <person name="Wuthiekanun V.W."/>
            <person name="Day N.P."/>
            <person name="Vinetz J.M."/>
            <person name="Sutton G.G."/>
            <person name="Nierman W.C."/>
            <person name="Fouts D.E."/>
        </authorList>
    </citation>
    <scope>NUCLEOTIDE SEQUENCE [LARGE SCALE GENOMIC DNA]</scope>
    <source>
        <strain evidence="1 2">L0374</strain>
    </source>
</reference>
<protein>
    <submittedName>
        <fullName evidence="1">Uncharacterized protein</fullName>
    </submittedName>
</protein>
<organism evidence="1 2">
    <name type="scientific">Leptospira interrogans serovar Pyrogenes str. L0374</name>
    <dbReference type="NCBI Taxonomy" id="1049928"/>
    <lineage>
        <taxon>Bacteria</taxon>
        <taxon>Pseudomonadati</taxon>
        <taxon>Spirochaetota</taxon>
        <taxon>Spirochaetia</taxon>
        <taxon>Leptospirales</taxon>
        <taxon>Leptospiraceae</taxon>
        <taxon>Leptospira</taxon>
    </lineage>
</organism>
<evidence type="ECO:0000313" key="2">
    <source>
        <dbReference type="Proteomes" id="UP000012137"/>
    </source>
</evidence>
<dbReference type="Proteomes" id="UP000012137">
    <property type="component" value="Unassembled WGS sequence"/>
</dbReference>
<dbReference type="EMBL" id="AHMZ02000027">
    <property type="protein sequence ID" value="EMN32514.1"/>
    <property type="molecule type" value="Genomic_DNA"/>
</dbReference>
<evidence type="ECO:0000313" key="1">
    <source>
        <dbReference type="EMBL" id="EMN32514.1"/>
    </source>
</evidence>
<sequence>MFRNFLQIVFIPFRLIFQLVRWIRFRFFSGDHYFLEIPSEFSNYRKSFLMKLLSSKEEEVFFTDFLLELKLLSQVPNLKKVSILIQQPEYGFGETLNIAEGLQILKERGIVLEGFALTGGLKSLFLLGVCNKRFSSESSEFFPVLPSAESFSSGTQVKNGESRQKLFRADLINLLEKHFKEISFHLKRERI</sequence>
<comment type="caution">
    <text evidence="1">The sequence shown here is derived from an EMBL/GenBank/DDBJ whole genome shotgun (WGS) entry which is preliminary data.</text>
</comment>
<gene>
    <name evidence="1" type="ORF">LEP1GSC083_1962</name>
</gene>
<dbReference type="AlphaFoldDB" id="M6KEC7"/>